<reference evidence="2 3" key="1">
    <citation type="submission" date="2015-05" db="EMBL/GenBank/DDBJ databases">
        <title>Distinctive expansion of gene families associated with plant cell wall degradation and secondary metabolism in the genomes of grapevine trunk pathogens.</title>
        <authorList>
            <person name="Lawrence D.P."/>
            <person name="Travadon R."/>
            <person name="Rolshausen P.E."/>
            <person name="Baumgartner K."/>
        </authorList>
    </citation>
    <scope>NUCLEOTIDE SEQUENCE [LARGE SCALE GENOMIC DNA]</scope>
    <source>
        <strain evidence="2">UCRPC4</strain>
    </source>
</reference>
<dbReference type="AlphaFoldDB" id="A0A0G2H4A5"/>
<organism evidence="2 3">
    <name type="scientific">Phaeomoniella chlamydospora</name>
    <name type="common">Phaeoacremonium chlamydosporum</name>
    <dbReference type="NCBI Taxonomy" id="158046"/>
    <lineage>
        <taxon>Eukaryota</taxon>
        <taxon>Fungi</taxon>
        <taxon>Dikarya</taxon>
        <taxon>Ascomycota</taxon>
        <taxon>Pezizomycotina</taxon>
        <taxon>Eurotiomycetes</taxon>
        <taxon>Chaetothyriomycetidae</taxon>
        <taxon>Phaeomoniellales</taxon>
        <taxon>Phaeomoniellaceae</taxon>
        <taxon>Phaeomoniella</taxon>
    </lineage>
</organism>
<dbReference type="InterPro" id="IPR051693">
    <property type="entry name" value="UPF0046_metallophosphoest"/>
</dbReference>
<dbReference type="Proteomes" id="UP000053317">
    <property type="component" value="Unassembled WGS sequence"/>
</dbReference>
<evidence type="ECO:0000313" key="3">
    <source>
        <dbReference type="Proteomes" id="UP000053317"/>
    </source>
</evidence>
<dbReference type="EMBL" id="LCWF01000066">
    <property type="protein sequence ID" value="KKY23595.1"/>
    <property type="molecule type" value="Genomic_DNA"/>
</dbReference>
<accession>A0A0G2H4A5</accession>
<dbReference type="SUPFAM" id="SSF56300">
    <property type="entry name" value="Metallo-dependent phosphatases"/>
    <property type="match status" value="1"/>
</dbReference>
<dbReference type="InterPro" id="IPR029052">
    <property type="entry name" value="Metallo-depent_PP-like"/>
</dbReference>
<dbReference type="InterPro" id="IPR004843">
    <property type="entry name" value="Calcineurin-like_PHP"/>
</dbReference>
<dbReference type="PANTHER" id="PTHR12905:SF0">
    <property type="entry name" value="CALCINEURIN-LIKE PHOSPHOESTERASE DOMAIN-CONTAINING PROTEIN"/>
    <property type="match status" value="1"/>
</dbReference>
<protein>
    <submittedName>
        <fullName evidence="2">Putative ser thr protein phosphatase family protein</fullName>
    </submittedName>
</protein>
<evidence type="ECO:0000259" key="1">
    <source>
        <dbReference type="Pfam" id="PF00149"/>
    </source>
</evidence>
<dbReference type="Gene3D" id="3.60.21.10">
    <property type="match status" value="1"/>
</dbReference>
<dbReference type="GO" id="GO:0016787">
    <property type="term" value="F:hydrolase activity"/>
    <property type="evidence" value="ECO:0007669"/>
    <property type="project" value="InterPro"/>
</dbReference>
<sequence length="371" mass="41342">MLRSSQTAPVNFLLLSDTHAFSPPPYNSPGSEQCPDDSIKRGRILRHPLPNISTPTPTVLIHAGDLTMTGLSSEMTTTYNFIASHPAELKIVIPGNHDTTLDVPYYQSVGSRRFHSGPASGGPQDIRQIRDLWTGETAKSKGIAYMEEGIKSFTVSNGASFTVYVSAWTPEFCNWAFAYERDEDRFNHSISNQDQQPKNPIPDFPEIDIIITHGPPYGFLDPTYPRIYPSSSTQSTFSIPVGCKNLLKAVHRSKPLLHVFGHIHEGYGATVTKWNRLDNELLTKLLQDPKALTPRPIDHASVDKKTIFPSRNLPEKEGEAGEVWLQGTKDLVRGEETLFVNASMLDERYKPRGRMWVVELELSVGEKGGRG</sequence>
<dbReference type="OrthoDB" id="630188at2759"/>
<name>A0A0G2H4A5_PHACM</name>
<evidence type="ECO:0000313" key="2">
    <source>
        <dbReference type="EMBL" id="KKY23595.1"/>
    </source>
</evidence>
<dbReference type="PANTHER" id="PTHR12905">
    <property type="entry name" value="METALLOPHOSPHOESTERASE"/>
    <property type="match status" value="1"/>
</dbReference>
<reference evidence="2 3" key="2">
    <citation type="submission" date="2015-05" db="EMBL/GenBank/DDBJ databases">
        <authorList>
            <person name="Morales-Cruz A."/>
            <person name="Amrine K.C."/>
            <person name="Cantu D."/>
        </authorList>
    </citation>
    <scope>NUCLEOTIDE SEQUENCE [LARGE SCALE GENOMIC DNA]</scope>
    <source>
        <strain evidence="2">UCRPC4</strain>
    </source>
</reference>
<gene>
    <name evidence="2" type="ORF">UCRPC4_g02858</name>
</gene>
<proteinExistence type="predicted"/>
<keyword evidence="3" id="KW-1185">Reference proteome</keyword>
<comment type="caution">
    <text evidence="2">The sequence shown here is derived from an EMBL/GenBank/DDBJ whole genome shotgun (WGS) entry which is preliminary data.</text>
</comment>
<dbReference type="Pfam" id="PF00149">
    <property type="entry name" value="Metallophos"/>
    <property type="match status" value="1"/>
</dbReference>
<feature type="domain" description="Calcineurin-like phosphoesterase" evidence="1">
    <location>
        <begin position="11"/>
        <end position="265"/>
    </location>
</feature>